<dbReference type="PANTHER" id="PTHR10783:SF103">
    <property type="entry name" value="SOLUTE CARRIER FAMILY 53 MEMBER 1"/>
    <property type="match status" value="1"/>
</dbReference>
<dbReference type="PROSITE" id="PS51382">
    <property type="entry name" value="SPX"/>
    <property type="match status" value="1"/>
</dbReference>
<protein>
    <recommendedName>
        <fullName evidence="2">SPX domain-containing protein</fullName>
    </recommendedName>
</protein>
<dbReference type="CDD" id="cd14475">
    <property type="entry name" value="SPX_SYG1_like"/>
    <property type="match status" value="1"/>
</dbReference>
<dbReference type="InterPro" id="IPR004331">
    <property type="entry name" value="SPX_dom"/>
</dbReference>
<dbReference type="GO" id="GO:0005886">
    <property type="term" value="C:plasma membrane"/>
    <property type="evidence" value="ECO:0007669"/>
    <property type="project" value="TreeGrafter"/>
</dbReference>
<feature type="domain" description="SPX" evidence="2">
    <location>
        <begin position="1"/>
        <end position="264"/>
    </location>
</feature>
<evidence type="ECO:0000256" key="1">
    <source>
        <dbReference type="SAM" id="MobiDB-lite"/>
    </source>
</evidence>
<proteinExistence type="predicted"/>
<reference evidence="4" key="2">
    <citation type="submission" date="2009-11" db="EMBL/GenBank/DDBJ databases">
        <title>The Genome Sequence of Allomyces macrogynus strain ATCC 38327.</title>
        <authorList>
            <consortium name="The Broad Institute Genome Sequencing Platform"/>
            <person name="Russ C."/>
            <person name="Cuomo C."/>
            <person name="Shea T."/>
            <person name="Young S.K."/>
            <person name="Zeng Q."/>
            <person name="Koehrsen M."/>
            <person name="Haas B."/>
            <person name="Borodovsky M."/>
            <person name="Guigo R."/>
            <person name="Alvarado L."/>
            <person name="Berlin A."/>
            <person name="Borenstein D."/>
            <person name="Chen Z."/>
            <person name="Engels R."/>
            <person name="Freedman E."/>
            <person name="Gellesch M."/>
            <person name="Goldberg J."/>
            <person name="Griggs A."/>
            <person name="Gujja S."/>
            <person name="Heiman D."/>
            <person name="Hepburn T."/>
            <person name="Howarth C."/>
            <person name="Jen D."/>
            <person name="Larson L."/>
            <person name="Lewis B."/>
            <person name="Mehta T."/>
            <person name="Park D."/>
            <person name="Pearson M."/>
            <person name="Roberts A."/>
            <person name="Saif S."/>
            <person name="Shenoy N."/>
            <person name="Sisk P."/>
            <person name="Stolte C."/>
            <person name="Sykes S."/>
            <person name="Walk T."/>
            <person name="White J."/>
            <person name="Yandava C."/>
            <person name="Burger G."/>
            <person name="Gray M.W."/>
            <person name="Holland P.W.H."/>
            <person name="King N."/>
            <person name="Lang F.B.F."/>
            <person name="Roger A.J."/>
            <person name="Ruiz-Trillo I."/>
            <person name="Lander E."/>
            <person name="Nusbaum C."/>
        </authorList>
    </citation>
    <scope>NUCLEOTIDE SEQUENCE [LARGE SCALE GENOMIC DNA]</scope>
    <source>
        <strain evidence="4">ATCC 38327</strain>
    </source>
</reference>
<dbReference type="VEuPathDB" id="FungiDB:AMAG_17917"/>
<dbReference type="STRING" id="578462.A0A0L0S1C9"/>
<feature type="compositionally biased region" description="Low complexity" evidence="1">
    <location>
        <begin position="149"/>
        <end position="161"/>
    </location>
</feature>
<evidence type="ECO:0000313" key="3">
    <source>
        <dbReference type="EMBL" id="KNE56387.1"/>
    </source>
</evidence>
<evidence type="ECO:0000313" key="4">
    <source>
        <dbReference type="Proteomes" id="UP000054350"/>
    </source>
</evidence>
<organism evidence="3 4">
    <name type="scientific">Allomyces macrogynus (strain ATCC 38327)</name>
    <name type="common">Allomyces javanicus var. macrogynus</name>
    <dbReference type="NCBI Taxonomy" id="578462"/>
    <lineage>
        <taxon>Eukaryota</taxon>
        <taxon>Fungi</taxon>
        <taxon>Fungi incertae sedis</taxon>
        <taxon>Blastocladiomycota</taxon>
        <taxon>Blastocladiomycetes</taxon>
        <taxon>Blastocladiales</taxon>
        <taxon>Blastocladiaceae</taxon>
        <taxon>Allomyces</taxon>
    </lineage>
</organism>
<dbReference type="GO" id="GO:0006817">
    <property type="term" value="P:phosphate ion transport"/>
    <property type="evidence" value="ECO:0007669"/>
    <property type="project" value="TreeGrafter"/>
</dbReference>
<dbReference type="AlphaFoldDB" id="A0A0L0S1C9"/>
<accession>A0A0L0S1C9</accession>
<gene>
    <name evidence="3" type="ORF">AMAG_17917</name>
</gene>
<dbReference type="GO" id="GO:0005794">
    <property type="term" value="C:Golgi apparatus"/>
    <property type="evidence" value="ECO:0007669"/>
    <property type="project" value="TreeGrafter"/>
</dbReference>
<evidence type="ECO:0000259" key="2">
    <source>
        <dbReference type="PROSITE" id="PS51382"/>
    </source>
</evidence>
<keyword evidence="4" id="KW-1185">Reference proteome</keyword>
<dbReference type="Proteomes" id="UP000054350">
    <property type="component" value="Unassembled WGS sequence"/>
</dbReference>
<name>A0A0L0S1C9_ALLM3</name>
<dbReference type="Pfam" id="PF03105">
    <property type="entry name" value="SPX"/>
    <property type="match status" value="2"/>
</dbReference>
<feature type="region of interest" description="Disordered" evidence="1">
    <location>
        <begin position="49"/>
        <end position="162"/>
    </location>
</feature>
<sequence>MKFAKTILHKMTPEWADKYIDYKRLKKIISHRCAITAVVDGPGSAGDGAAKLATPVHSGSGSGHDDENDDHDDPRQKGNRAALYVRDAGSRSPPLHRSAMSHSVSTPVTAADRRARRPFLHEDSSVSAGSARDAASGECARSLSRDRPQPGNSSPRSRNSNVLLPLGADTVFARELQAELTKVCEFVDELEHEAGLQKLRLQRIVQNGTSYDYDKRKLKTAFLQHYRYLELIKGFKTINRQGFAKIVKKYDKASGHHALDYFVRNGLRATTLDHEEGIAEMMADCVHHFSEKFTQGQRRAALAFLRGPNNTPSDYHETPTYHAASASMAAASGPASCC</sequence>
<dbReference type="GO" id="GO:0016036">
    <property type="term" value="P:cellular response to phosphate starvation"/>
    <property type="evidence" value="ECO:0007669"/>
    <property type="project" value="TreeGrafter"/>
</dbReference>
<dbReference type="EMBL" id="GG745330">
    <property type="protein sequence ID" value="KNE56387.1"/>
    <property type="molecule type" value="Genomic_DNA"/>
</dbReference>
<dbReference type="PANTHER" id="PTHR10783">
    <property type="entry name" value="XENOTROPIC AND POLYTROPIC RETROVIRUS RECEPTOR 1-RELATED"/>
    <property type="match status" value="1"/>
</dbReference>
<dbReference type="OrthoDB" id="9970435at2759"/>
<dbReference type="GO" id="GO:0000822">
    <property type="term" value="F:inositol hexakisphosphate binding"/>
    <property type="evidence" value="ECO:0007669"/>
    <property type="project" value="TreeGrafter"/>
</dbReference>
<reference evidence="3 4" key="1">
    <citation type="submission" date="2009-11" db="EMBL/GenBank/DDBJ databases">
        <title>Annotation of Allomyces macrogynus ATCC 38327.</title>
        <authorList>
            <consortium name="The Broad Institute Genome Sequencing Platform"/>
            <person name="Russ C."/>
            <person name="Cuomo C."/>
            <person name="Burger G."/>
            <person name="Gray M.W."/>
            <person name="Holland P.W.H."/>
            <person name="King N."/>
            <person name="Lang F.B.F."/>
            <person name="Roger A.J."/>
            <person name="Ruiz-Trillo I."/>
            <person name="Young S.K."/>
            <person name="Zeng Q."/>
            <person name="Gargeya S."/>
            <person name="Fitzgerald M."/>
            <person name="Haas B."/>
            <person name="Abouelleil A."/>
            <person name="Alvarado L."/>
            <person name="Arachchi H.M."/>
            <person name="Berlin A."/>
            <person name="Chapman S.B."/>
            <person name="Gearin G."/>
            <person name="Goldberg J."/>
            <person name="Griggs A."/>
            <person name="Gujja S."/>
            <person name="Hansen M."/>
            <person name="Heiman D."/>
            <person name="Howarth C."/>
            <person name="Larimer J."/>
            <person name="Lui A."/>
            <person name="MacDonald P.J.P."/>
            <person name="McCowen C."/>
            <person name="Montmayeur A."/>
            <person name="Murphy C."/>
            <person name="Neiman D."/>
            <person name="Pearson M."/>
            <person name="Priest M."/>
            <person name="Roberts A."/>
            <person name="Saif S."/>
            <person name="Shea T."/>
            <person name="Sisk P."/>
            <person name="Stolte C."/>
            <person name="Sykes S."/>
            <person name="Wortman J."/>
            <person name="Nusbaum C."/>
            <person name="Birren B."/>
        </authorList>
    </citation>
    <scope>NUCLEOTIDE SEQUENCE [LARGE SCALE GENOMIC DNA]</scope>
    <source>
        <strain evidence="3 4">ATCC 38327</strain>
    </source>
</reference>